<reference evidence="6 7" key="1">
    <citation type="journal article" date="2019" name="Nat. Microbiol.">
        <title>Mediterranean grassland soil C-N compound turnover is dependent on rainfall and depth, and is mediated by genomically divergent microorganisms.</title>
        <authorList>
            <person name="Diamond S."/>
            <person name="Andeer P.F."/>
            <person name="Li Z."/>
            <person name="Crits-Christoph A."/>
            <person name="Burstein D."/>
            <person name="Anantharaman K."/>
            <person name="Lane K.R."/>
            <person name="Thomas B.C."/>
            <person name="Pan C."/>
            <person name="Northen T.R."/>
            <person name="Banfield J.F."/>
        </authorList>
    </citation>
    <scope>NUCLEOTIDE SEQUENCE [LARGE SCALE GENOMIC DNA]</scope>
    <source>
        <strain evidence="6">WS_6</strain>
    </source>
</reference>
<name>A0A538T9Z3_UNCEI</name>
<dbReference type="Proteomes" id="UP000316852">
    <property type="component" value="Unassembled WGS sequence"/>
</dbReference>
<comment type="similarity">
    <text evidence="3">Belongs to the glycosyltransferase 9 family.</text>
</comment>
<dbReference type="Pfam" id="PF01075">
    <property type="entry name" value="Glyco_transf_9"/>
    <property type="match status" value="1"/>
</dbReference>
<evidence type="ECO:0000256" key="1">
    <source>
        <dbReference type="ARBA" id="ARBA00022676"/>
    </source>
</evidence>
<gene>
    <name evidence="6" type="primary">waaF</name>
    <name evidence="6" type="ORF">E6K76_01640</name>
</gene>
<accession>A0A538T9Z3</accession>
<dbReference type="GO" id="GO:0009244">
    <property type="term" value="P:lipopolysaccharide core region biosynthetic process"/>
    <property type="evidence" value="ECO:0007669"/>
    <property type="project" value="TreeGrafter"/>
</dbReference>
<comment type="catalytic activity">
    <reaction evidence="5">
        <text>an L-alpha-D-Hep-(1-&gt;5)-[alpha-Kdo-(2-&gt;4)]-alpha-Kdo-(2-&gt;6)-lipid A + ADP-L-glycero-beta-D-manno-heptose = an L-alpha-D-Hep-(1-&gt;3)-L-alpha-D-Hep-(1-&gt;5)-[alpha-Kdo-(2-&gt;4)]-alpha-Kdo-(2-&gt;6)-lipid A + ADP + H(+)</text>
        <dbReference type="Rhea" id="RHEA:74071"/>
        <dbReference type="ChEBI" id="CHEBI:15378"/>
        <dbReference type="ChEBI" id="CHEBI:61506"/>
        <dbReference type="ChEBI" id="CHEBI:193068"/>
        <dbReference type="ChEBI" id="CHEBI:193069"/>
        <dbReference type="ChEBI" id="CHEBI:456216"/>
        <dbReference type="EC" id="2.4.99.24"/>
    </reaction>
</comment>
<dbReference type="Gene3D" id="3.40.50.2000">
    <property type="entry name" value="Glycogen Phosphorylase B"/>
    <property type="match status" value="2"/>
</dbReference>
<evidence type="ECO:0000313" key="7">
    <source>
        <dbReference type="Proteomes" id="UP000316852"/>
    </source>
</evidence>
<dbReference type="PANTHER" id="PTHR30160:SF7">
    <property type="entry name" value="ADP-HEPTOSE--LPS HEPTOSYLTRANSFERASE 2"/>
    <property type="match status" value="1"/>
</dbReference>
<evidence type="ECO:0000256" key="2">
    <source>
        <dbReference type="ARBA" id="ARBA00022679"/>
    </source>
</evidence>
<dbReference type="GO" id="GO:0005829">
    <property type="term" value="C:cytosol"/>
    <property type="evidence" value="ECO:0007669"/>
    <property type="project" value="TreeGrafter"/>
</dbReference>
<protein>
    <recommendedName>
        <fullName evidence="4">lipopolysaccharide heptosyltransferase II</fullName>
        <ecNumber evidence="4">2.4.99.24</ecNumber>
    </recommendedName>
</protein>
<evidence type="ECO:0000256" key="4">
    <source>
        <dbReference type="ARBA" id="ARBA00044042"/>
    </source>
</evidence>
<dbReference type="InterPro" id="IPR011910">
    <property type="entry name" value="RfaF"/>
</dbReference>
<organism evidence="6 7">
    <name type="scientific">Eiseniibacteriota bacterium</name>
    <dbReference type="NCBI Taxonomy" id="2212470"/>
    <lineage>
        <taxon>Bacteria</taxon>
        <taxon>Candidatus Eiseniibacteriota</taxon>
    </lineage>
</organism>
<dbReference type="GO" id="GO:0008713">
    <property type="term" value="F:ADP-heptose-lipopolysaccharide heptosyltransferase activity"/>
    <property type="evidence" value="ECO:0007669"/>
    <property type="project" value="UniProtKB-EC"/>
</dbReference>
<comment type="caution">
    <text evidence="6">The sequence shown here is derived from an EMBL/GenBank/DDBJ whole genome shotgun (WGS) entry which is preliminary data.</text>
</comment>
<dbReference type="NCBIfam" id="TIGR02195">
    <property type="entry name" value="heptsyl_trn_II"/>
    <property type="match status" value="1"/>
</dbReference>
<evidence type="ECO:0000256" key="5">
    <source>
        <dbReference type="ARBA" id="ARBA00047503"/>
    </source>
</evidence>
<dbReference type="AlphaFoldDB" id="A0A538T9Z3"/>
<keyword evidence="1" id="KW-0328">Glycosyltransferase</keyword>
<dbReference type="CDD" id="cd03789">
    <property type="entry name" value="GT9_LPS_heptosyltransferase"/>
    <property type="match status" value="1"/>
</dbReference>
<keyword evidence="2 6" id="KW-0808">Transferase</keyword>
<dbReference type="SUPFAM" id="SSF53756">
    <property type="entry name" value="UDP-Glycosyltransferase/glycogen phosphorylase"/>
    <property type="match status" value="1"/>
</dbReference>
<dbReference type="EC" id="2.4.99.24" evidence="4"/>
<dbReference type="InterPro" id="IPR002201">
    <property type="entry name" value="Glyco_trans_9"/>
</dbReference>
<sequence>MPTRIWIARSPSWQTSAASWASSPSRGTFVSSSASPPRPLLVRLPNWLGDLVQALPVVAAAAEDPSRRVIFLGPAGFGPLLVPRFPSAEFVPWSRERRFAAAGALRRARPGAALLLTDSLSSAILAALALIPDRIGYAAELRGALLTRRVPRSAPSRAAPRVEEYAALARAAGLSVRDPVPRLTALPEERRAAVELLRGVGRGGAPYAVLAPGAAYGPAKRWDPERFAAVARHLDSRFGVTSILVGTQDDVVPAAETERMAGGSARSLVDATDLSTLTGLLAGADLVVSNDSGVMHLGAALGRPTVAVFGSTSPVWSAADAPWVRNLYAGYPCSPCFRRTCPIGYGCLRSIQPDEAIRAAGGLIAASS</sequence>
<proteinExistence type="inferred from homology"/>
<dbReference type="EMBL" id="VBOW01000014">
    <property type="protein sequence ID" value="TMQ60364.1"/>
    <property type="molecule type" value="Genomic_DNA"/>
</dbReference>
<evidence type="ECO:0000313" key="6">
    <source>
        <dbReference type="EMBL" id="TMQ60364.1"/>
    </source>
</evidence>
<dbReference type="InterPro" id="IPR051199">
    <property type="entry name" value="LPS_LOS_Heptosyltrfase"/>
</dbReference>
<evidence type="ECO:0000256" key="3">
    <source>
        <dbReference type="ARBA" id="ARBA00043995"/>
    </source>
</evidence>
<dbReference type="PANTHER" id="PTHR30160">
    <property type="entry name" value="TETRAACYLDISACCHARIDE 4'-KINASE-RELATED"/>
    <property type="match status" value="1"/>
</dbReference>